<keyword evidence="4" id="KW-1185">Reference proteome</keyword>
<accession>A0A7C9HPS2</accession>
<dbReference type="PROSITE" id="PS51832">
    <property type="entry name" value="HD_GYP"/>
    <property type="match status" value="1"/>
</dbReference>
<dbReference type="Gene3D" id="3.30.450.40">
    <property type="match status" value="1"/>
</dbReference>
<dbReference type="AlphaFoldDB" id="A0A7C9HPS2"/>
<dbReference type="InterPro" id="IPR003607">
    <property type="entry name" value="HD/PDEase_dom"/>
</dbReference>
<proteinExistence type="predicted"/>
<name>A0A7C9HPS2_9DEIO</name>
<protein>
    <submittedName>
        <fullName evidence="3">HD domain-containing protein</fullName>
    </submittedName>
</protein>
<dbReference type="InterPro" id="IPR052020">
    <property type="entry name" value="Cyclic_di-GMP/3'3'-cGAMP_PDE"/>
</dbReference>
<dbReference type="InterPro" id="IPR029016">
    <property type="entry name" value="GAF-like_dom_sf"/>
</dbReference>
<dbReference type="Gene3D" id="1.10.3210.10">
    <property type="entry name" value="Hypothetical protein af1432"/>
    <property type="match status" value="1"/>
</dbReference>
<dbReference type="CDD" id="cd00077">
    <property type="entry name" value="HDc"/>
    <property type="match status" value="1"/>
</dbReference>
<dbReference type="SMART" id="SM00471">
    <property type="entry name" value="HDc"/>
    <property type="match status" value="1"/>
</dbReference>
<dbReference type="Proteomes" id="UP000483286">
    <property type="component" value="Unassembled WGS sequence"/>
</dbReference>
<dbReference type="InterPro" id="IPR029787">
    <property type="entry name" value="Nucleotide_cyclase"/>
</dbReference>
<sequence>MWCNEPAGHGSATGYFAPQLWLSLVAFAYTAAMSEFRWWRALQLAWQQGGRGLQPYPRLEFERIFQQTGTSGLLVLVAVNRLKFLNDQRGWAAGDALIRCIERALRQHLPRGTNLTRWSGDEFLLFVPTSSFEDINRILSGLQRQLASPFPDQPAFLFGLSHLNETQPFQEALNEADHALYLDKGEGAISAQRLGEERGLFNLSYQLVQMDSPEDIVTKGLHLVRCLLRFEAAAFAQVSEGHLVNQRLDHDPAVTFPDGVLDGRIRLSPLAQRAVQDHRTVVTLDAPNDPAASGIWDRLQGKSGMVTPVEVGGQAIGILWTMQITAYRAVPVRAQHLLELAAMRLAHVLELRQTVQAVRQTLEGGLLGLGVALEARDLESYGHTQRVVDASVQLGRALGLSSSALDDLRQGAYLHDIGKLSIPDRILLKPGRLDPDEWQVMQSHAATGASIAAHIPQLSPGALNVIRAHHERWDGAGYPSGLSGAEIPLLARIFAVCDVYDALTSKRVYKPAWTAQQAQEEIAQQAGKQFDPEVVQAFLTLVDGVRTAADDEHQGHTAQASEPKT</sequence>
<dbReference type="SMART" id="SM00065">
    <property type="entry name" value="GAF"/>
    <property type="match status" value="1"/>
</dbReference>
<dbReference type="SUPFAM" id="SSF109604">
    <property type="entry name" value="HD-domain/PDEase-like"/>
    <property type="match status" value="1"/>
</dbReference>
<gene>
    <name evidence="3" type="ORF">GO986_02820</name>
</gene>
<reference evidence="3 4" key="1">
    <citation type="submission" date="2019-12" db="EMBL/GenBank/DDBJ databases">
        <title>Deinococcus sp. HMF7620 Genome sequencing and assembly.</title>
        <authorList>
            <person name="Kang H."/>
            <person name="Kim H."/>
            <person name="Joh K."/>
        </authorList>
    </citation>
    <scope>NUCLEOTIDE SEQUENCE [LARGE SCALE GENOMIC DNA]</scope>
    <source>
        <strain evidence="3 4">HMF7620</strain>
    </source>
</reference>
<dbReference type="SUPFAM" id="SSF55781">
    <property type="entry name" value="GAF domain-like"/>
    <property type="match status" value="1"/>
</dbReference>
<dbReference type="InterPro" id="IPR043128">
    <property type="entry name" value="Rev_trsase/Diguanyl_cyclase"/>
</dbReference>
<dbReference type="SUPFAM" id="SSF55073">
    <property type="entry name" value="Nucleotide cyclase"/>
    <property type="match status" value="1"/>
</dbReference>
<dbReference type="PANTHER" id="PTHR45228:SF8">
    <property type="entry name" value="TWO-COMPONENT RESPONSE REGULATOR-RELATED"/>
    <property type="match status" value="1"/>
</dbReference>
<dbReference type="Pfam" id="PF13487">
    <property type="entry name" value="HD_5"/>
    <property type="match status" value="1"/>
</dbReference>
<dbReference type="Gene3D" id="3.30.70.270">
    <property type="match status" value="1"/>
</dbReference>
<dbReference type="InterPro" id="IPR003018">
    <property type="entry name" value="GAF"/>
</dbReference>
<feature type="domain" description="HD-GYP" evidence="2">
    <location>
        <begin position="358"/>
        <end position="554"/>
    </location>
</feature>
<dbReference type="EMBL" id="WQLB01000002">
    <property type="protein sequence ID" value="MVN85692.1"/>
    <property type="molecule type" value="Genomic_DNA"/>
</dbReference>
<comment type="caution">
    <text evidence="3">The sequence shown here is derived from an EMBL/GenBank/DDBJ whole genome shotgun (WGS) entry which is preliminary data.</text>
</comment>
<dbReference type="InterPro" id="IPR000160">
    <property type="entry name" value="GGDEF_dom"/>
</dbReference>
<evidence type="ECO:0000313" key="3">
    <source>
        <dbReference type="EMBL" id="MVN85692.1"/>
    </source>
</evidence>
<dbReference type="PANTHER" id="PTHR45228">
    <property type="entry name" value="CYCLIC DI-GMP PHOSPHODIESTERASE TM_0186-RELATED"/>
    <property type="match status" value="1"/>
</dbReference>
<dbReference type="SMART" id="SM00267">
    <property type="entry name" value="GGDEF"/>
    <property type="match status" value="1"/>
</dbReference>
<dbReference type="Pfam" id="PF00990">
    <property type="entry name" value="GGDEF"/>
    <property type="match status" value="1"/>
</dbReference>
<organism evidence="3 4">
    <name type="scientific">Deinococcus arboris</name>
    <dbReference type="NCBI Taxonomy" id="2682977"/>
    <lineage>
        <taxon>Bacteria</taxon>
        <taxon>Thermotogati</taxon>
        <taxon>Deinococcota</taxon>
        <taxon>Deinococci</taxon>
        <taxon>Deinococcales</taxon>
        <taxon>Deinococcaceae</taxon>
        <taxon>Deinococcus</taxon>
    </lineage>
</organism>
<dbReference type="PROSITE" id="PS50887">
    <property type="entry name" value="GGDEF"/>
    <property type="match status" value="1"/>
</dbReference>
<evidence type="ECO:0000259" key="2">
    <source>
        <dbReference type="PROSITE" id="PS51832"/>
    </source>
</evidence>
<feature type="domain" description="GGDEF" evidence="1">
    <location>
        <begin position="70"/>
        <end position="196"/>
    </location>
</feature>
<dbReference type="InterPro" id="IPR037522">
    <property type="entry name" value="HD_GYP_dom"/>
</dbReference>
<evidence type="ECO:0000313" key="4">
    <source>
        <dbReference type="Proteomes" id="UP000483286"/>
    </source>
</evidence>
<evidence type="ECO:0000259" key="1">
    <source>
        <dbReference type="PROSITE" id="PS50887"/>
    </source>
</evidence>